<dbReference type="EMBL" id="JABBVZ010000099">
    <property type="protein sequence ID" value="NMP24300.1"/>
    <property type="molecule type" value="Genomic_DNA"/>
</dbReference>
<name>A0A7Y0L8A9_9FIRM</name>
<gene>
    <name evidence="1" type="ORF">HIJ39_18370</name>
</gene>
<dbReference type="Proteomes" id="UP000533476">
    <property type="component" value="Unassembled WGS sequence"/>
</dbReference>
<keyword evidence="2" id="KW-1185">Reference proteome</keyword>
<accession>A0A7Y0L8A9</accession>
<organism evidence="1 2">
    <name type="scientific">Sulfobacillus harzensis</name>
    <dbReference type="NCBI Taxonomy" id="2729629"/>
    <lineage>
        <taxon>Bacteria</taxon>
        <taxon>Bacillati</taxon>
        <taxon>Bacillota</taxon>
        <taxon>Clostridia</taxon>
        <taxon>Eubacteriales</taxon>
        <taxon>Clostridiales Family XVII. Incertae Sedis</taxon>
        <taxon>Sulfobacillus</taxon>
    </lineage>
</organism>
<proteinExistence type="predicted"/>
<evidence type="ECO:0000313" key="1">
    <source>
        <dbReference type="EMBL" id="NMP24300.1"/>
    </source>
</evidence>
<comment type="caution">
    <text evidence="1">The sequence shown here is derived from an EMBL/GenBank/DDBJ whole genome shotgun (WGS) entry which is preliminary data.</text>
</comment>
<reference evidence="1 2" key="1">
    <citation type="submission" date="2020-04" db="EMBL/GenBank/DDBJ databases">
        <authorList>
            <person name="Zhang R."/>
            <person name="Schippers A."/>
        </authorList>
    </citation>
    <scope>NUCLEOTIDE SEQUENCE [LARGE SCALE GENOMIC DNA]</scope>
    <source>
        <strain evidence="1 2">DSM 109850</strain>
    </source>
</reference>
<dbReference type="AlphaFoldDB" id="A0A7Y0L8A9"/>
<evidence type="ECO:0000313" key="2">
    <source>
        <dbReference type="Proteomes" id="UP000533476"/>
    </source>
</evidence>
<sequence>MSSFYLHKPLSSAQIQWVQSKMASFDQEVQNGTVPAPVSNAAIPSGLLATIPGSAPTGMASPLSTGGMAYSWYVSNNPYYLSLSRWYGTLYVMNRGGTARLLDAVNAISTGISLGSAVAEFIPFAQGVGLVSGLIGALGSTAAAVVNQVNQNGGNFGVNFPAVGGAIPVNVSANDPY</sequence>
<protein>
    <submittedName>
        <fullName evidence="1">Uncharacterized protein</fullName>
    </submittedName>
</protein>